<evidence type="ECO:0008006" key="4">
    <source>
        <dbReference type="Google" id="ProtNLM"/>
    </source>
</evidence>
<feature type="chain" id="PRO_5046912644" description="RcnB family protein" evidence="1">
    <location>
        <begin position="17"/>
        <end position="158"/>
    </location>
</feature>
<dbReference type="Proteomes" id="UP001597375">
    <property type="component" value="Unassembled WGS sequence"/>
</dbReference>
<accession>A0ABW5D880</accession>
<organism evidence="2 3">
    <name type="scientific">Luteolibacter algae</name>
    <dbReference type="NCBI Taxonomy" id="454151"/>
    <lineage>
        <taxon>Bacteria</taxon>
        <taxon>Pseudomonadati</taxon>
        <taxon>Verrucomicrobiota</taxon>
        <taxon>Verrucomicrobiia</taxon>
        <taxon>Verrucomicrobiales</taxon>
        <taxon>Verrucomicrobiaceae</taxon>
        <taxon>Luteolibacter</taxon>
    </lineage>
</organism>
<evidence type="ECO:0000256" key="1">
    <source>
        <dbReference type="SAM" id="SignalP"/>
    </source>
</evidence>
<comment type="caution">
    <text evidence="2">The sequence shown here is derived from an EMBL/GenBank/DDBJ whole genome shotgun (WGS) entry which is preliminary data.</text>
</comment>
<keyword evidence="1" id="KW-0732">Signal</keyword>
<dbReference type="RefSeq" id="WP_386820234.1">
    <property type="nucleotide sequence ID" value="NZ_JBHUIT010000017.1"/>
</dbReference>
<evidence type="ECO:0000313" key="3">
    <source>
        <dbReference type="Proteomes" id="UP001597375"/>
    </source>
</evidence>
<reference evidence="3" key="1">
    <citation type="journal article" date="2019" name="Int. J. Syst. Evol. Microbiol.">
        <title>The Global Catalogue of Microorganisms (GCM) 10K type strain sequencing project: providing services to taxonomists for standard genome sequencing and annotation.</title>
        <authorList>
            <consortium name="The Broad Institute Genomics Platform"/>
            <consortium name="The Broad Institute Genome Sequencing Center for Infectious Disease"/>
            <person name="Wu L."/>
            <person name="Ma J."/>
        </authorList>
    </citation>
    <scope>NUCLEOTIDE SEQUENCE [LARGE SCALE GENOMIC DNA]</scope>
    <source>
        <strain evidence="3">CGMCC 4.7106</strain>
    </source>
</reference>
<evidence type="ECO:0000313" key="2">
    <source>
        <dbReference type="EMBL" id="MFD2256946.1"/>
    </source>
</evidence>
<sequence>MKTPILLIALSLSAAADPGILEPITAQELAAKQRSSTSLSTLTPVSQDDAPVPRANSQSIIAQSEILSDGQYWTLVPKGAVLFIPEKQTQNVGARPVGTLLQWRDFLARNPAWVSTHETSFDQASGESPIPEEKIEYWKKQDRVIVAVHQGGPISVAR</sequence>
<proteinExistence type="predicted"/>
<feature type="signal peptide" evidence="1">
    <location>
        <begin position="1"/>
        <end position="16"/>
    </location>
</feature>
<gene>
    <name evidence="2" type="ORF">ACFSSA_09680</name>
</gene>
<name>A0ABW5D880_9BACT</name>
<protein>
    <recommendedName>
        <fullName evidence="4">RcnB family protein</fullName>
    </recommendedName>
</protein>
<keyword evidence="3" id="KW-1185">Reference proteome</keyword>
<dbReference type="EMBL" id="JBHUIT010000017">
    <property type="protein sequence ID" value="MFD2256946.1"/>
    <property type="molecule type" value="Genomic_DNA"/>
</dbReference>